<organism evidence="1 2">
    <name type="scientific">Dehalobacterium formicoaceticum</name>
    <dbReference type="NCBI Taxonomy" id="51515"/>
    <lineage>
        <taxon>Bacteria</taxon>
        <taxon>Bacillati</taxon>
        <taxon>Bacillota</taxon>
        <taxon>Clostridia</taxon>
        <taxon>Eubacteriales</taxon>
        <taxon>Peptococcaceae</taxon>
        <taxon>Dehalobacterium</taxon>
    </lineage>
</organism>
<dbReference type="Proteomes" id="UP001524944">
    <property type="component" value="Unassembled WGS sequence"/>
</dbReference>
<evidence type="ECO:0000313" key="1">
    <source>
        <dbReference type="EMBL" id="MCR6545650.1"/>
    </source>
</evidence>
<name>A0ABT1Y6B7_9FIRM</name>
<reference evidence="1 2" key="1">
    <citation type="submission" date="2022-08" db="EMBL/GenBank/DDBJ databases">
        <title>Proteogenomics of the novel Dehalobacterium formicoaceticum strain EZ94 highlights a key role of methyltransferases during anaerobic dichloromethane degradation.</title>
        <authorList>
            <person name="Wasmund K."/>
        </authorList>
    </citation>
    <scope>NUCLEOTIDE SEQUENCE [LARGE SCALE GENOMIC DNA]</scope>
    <source>
        <strain evidence="1 2">EZ94</strain>
    </source>
</reference>
<keyword evidence="2" id="KW-1185">Reference proteome</keyword>
<accession>A0ABT1Y6B7</accession>
<dbReference type="NCBIfam" id="NF046065">
    <property type="entry name" value="MtxRegRemB"/>
    <property type="match status" value="1"/>
</dbReference>
<dbReference type="Pfam" id="PF04025">
    <property type="entry name" value="RemA-like"/>
    <property type="match status" value="1"/>
</dbReference>
<protein>
    <submittedName>
        <fullName evidence="1">DUF370 domain-containing protein</fullName>
    </submittedName>
</protein>
<dbReference type="InterPro" id="IPR007169">
    <property type="entry name" value="RemA-like"/>
</dbReference>
<dbReference type="EMBL" id="JANPWE010000003">
    <property type="protein sequence ID" value="MCR6545650.1"/>
    <property type="molecule type" value="Genomic_DNA"/>
</dbReference>
<sequence>MFIHIGKNIMVNSKEIIMILDYLKVKDSSLSQGFLESLGQQKWNDENNDNDEETNTIIVTEKKTYFSSIAPSTIEKRIKKFLY</sequence>
<comment type="caution">
    <text evidence="1">The sequence shown here is derived from an EMBL/GenBank/DDBJ whole genome shotgun (WGS) entry which is preliminary data.</text>
</comment>
<gene>
    <name evidence="1" type="ORF">NVS47_09010</name>
</gene>
<proteinExistence type="predicted"/>
<evidence type="ECO:0000313" key="2">
    <source>
        <dbReference type="Proteomes" id="UP001524944"/>
    </source>
</evidence>
<dbReference type="RefSeq" id="WP_089609098.1">
    <property type="nucleotide sequence ID" value="NZ_CP022121.1"/>
</dbReference>